<keyword evidence="4" id="KW-0762">Sugar transport</keyword>
<evidence type="ECO:0000256" key="9">
    <source>
        <dbReference type="ARBA" id="ARBA00022989"/>
    </source>
</evidence>
<evidence type="ECO:0000256" key="3">
    <source>
        <dbReference type="ARBA" id="ARBA00022475"/>
    </source>
</evidence>
<dbReference type="PROSITE" id="PS01035">
    <property type="entry name" value="PTS_EIIB_TYPE_1_CYS"/>
    <property type="match status" value="1"/>
</dbReference>
<feature type="transmembrane region" description="Helical" evidence="12">
    <location>
        <begin position="91"/>
        <end position="114"/>
    </location>
</feature>
<evidence type="ECO:0000256" key="6">
    <source>
        <dbReference type="ARBA" id="ARBA00022683"/>
    </source>
</evidence>
<dbReference type="Gene3D" id="3.30.1360.60">
    <property type="entry name" value="Glucose permease domain IIB"/>
    <property type="match status" value="1"/>
</dbReference>
<dbReference type="AlphaFoldDB" id="A0A6N7V1S6"/>
<evidence type="ECO:0000256" key="11">
    <source>
        <dbReference type="PROSITE-ProRule" id="PRU00421"/>
    </source>
</evidence>
<keyword evidence="5" id="KW-0808">Transferase</keyword>
<dbReference type="GO" id="GO:0009401">
    <property type="term" value="P:phosphoenolpyruvate-dependent sugar phosphotransferase system"/>
    <property type="evidence" value="ECO:0007669"/>
    <property type="project" value="UniProtKB-KW"/>
</dbReference>
<evidence type="ECO:0000259" key="14">
    <source>
        <dbReference type="PROSITE" id="PS51103"/>
    </source>
</evidence>
<dbReference type="PROSITE" id="PS51098">
    <property type="entry name" value="PTS_EIIB_TYPE_1"/>
    <property type="match status" value="1"/>
</dbReference>
<comment type="subcellular location">
    <subcellularLocation>
        <location evidence="1">Cell membrane</location>
        <topology evidence="1">Multi-pass membrane protein</topology>
    </subcellularLocation>
</comment>
<evidence type="ECO:0000259" key="13">
    <source>
        <dbReference type="PROSITE" id="PS51098"/>
    </source>
</evidence>
<keyword evidence="10 12" id="KW-0472">Membrane</keyword>
<evidence type="ECO:0000256" key="10">
    <source>
        <dbReference type="ARBA" id="ARBA00023136"/>
    </source>
</evidence>
<dbReference type="RefSeq" id="WP_154555892.1">
    <property type="nucleotide sequence ID" value="NZ_VUMR01000019.1"/>
</dbReference>
<comment type="caution">
    <text evidence="15">The sequence shown here is derived from an EMBL/GenBank/DDBJ whole genome shotgun (WGS) entry which is preliminary data.</text>
</comment>
<dbReference type="Proteomes" id="UP000434241">
    <property type="component" value="Unassembled WGS sequence"/>
</dbReference>
<dbReference type="PROSITE" id="PS51103">
    <property type="entry name" value="PTS_EIIC_TYPE_1"/>
    <property type="match status" value="1"/>
</dbReference>
<keyword evidence="8" id="KW-0418">Kinase</keyword>
<feature type="transmembrane region" description="Helical" evidence="12">
    <location>
        <begin position="126"/>
        <end position="152"/>
    </location>
</feature>
<evidence type="ECO:0000313" key="15">
    <source>
        <dbReference type="EMBL" id="MSS56243.1"/>
    </source>
</evidence>
<dbReference type="Pfam" id="PF00367">
    <property type="entry name" value="PTS_EIIB"/>
    <property type="match status" value="1"/>
</dbReference>
<evidence type="ECO:0000256" key="1">
    <source>
        <dbReference type="ARBA" id="ARBA00004651"/>
    </source>
</evidence>
<dbReference type="InterPro" id="IPR036878">
    <property type="entry name" value="Glu_permease_IIB"/>
</dbReference>
<dbReference type="InterPro" id="IPR001996">
    <property type="entry name" value="PTS_IIB_1"/>
</dbReference>
<dbReference type="InterPro" id="IPR018113">
    <property type="entry name" value="PTrfase_EIIB_Cys"/>
</dbReference>
<keyword evidence="7 12" id="KW-0812">Transmembrane</keyword>
<dbReference type="GO" id="GO:0016301">
    <property type="term" value="F:kinase activity"/>
    <property type="evidence" value="ECO:0007669"/>
    <property type="project" value="UniProtKB-KW"/>
</dbReference>
<dbReference type="Pfam" id="PF02378">
    <property type="entry name" value="PTS_EIIC"/>
    <property type="match status" value="1"/>
</dbReference>
<dbReference type="GO" id="GO:0005886">
    <property type="term" value="C:plasma membrane"/>
    <property type="evidence" value="ECO:0007669"/>
    <property type="project" value="UniProtKB-SubCell"/>
</dbReference>
<proteinExistence type="predicted"/>
<evidence type="ECO:0000256" key="4">
    <source>
        <dbReference type="ARBA" id="ARBA00022597"/>
    </source>
</evidence>
<evidence type="ECO:0000256" key="12">
    <source>
        <dbReference type="SAM" id="Phobius"/>
    </source>
</evidence>
<feature type="transmembrane region" description="Helical" evidence="12">
    <location>
        <begin position="12"/>
        <end position="42"/>
    </location>
</feature>
<name>A0A6N7V1S6_9FIRM</name>
<keyword evidence="2" id="KW-0813">Transport</keyword>
<evidence type="ECO:0000256" key="8">
    <source>
        <dbReference type="ARBA" id="ARBA00022777"/>
    </source>
</evidence>
<dbReference type="NCBIfam" id="TIGR00826">
    <property type="entry name" value="EIIB_glc"/>
    <property type="match status" value="1"/>
</dbReference>
<evidence type="ECO:0000256" key="5">
    <source>
        <dbReference type="ARBA" id="ARBA00022679"/>
    </source>
</evidence>
<evidence type="ECO:0000256" key="7">
    <source>
        <dbReference type="ARBA" id="ARBA00022692"/>
    </source>
</evidence>
<dbReference type="InterPro" id="IPR050429">
    <property type="entry name" value="PTS_Glucose_EIICBA"/>
</dbReference>
<dbReference type="EMBL" id="VUMR01000019">
    <property type="protein sequence ID" value="MSS56243.1"/>
    <property type="molecule type" value="Genomic_DNA"/>
</dbReference>
<protein>
    <submittedName>
        <fullName evidence="15">PTS alpha-glucoside transporter subunit IIBC</fullName>
    </submittedName>
</protein>
<evidence type="ECO:0000256" key="2">
    <source>
        <dbReference type="ARBA" id="ARBA00022448"/>
    </source>
</evidence>
<keyword evidence="9 12" id="KW-1133">Transmembrane helix</keyword>
<dbReference type="PANTHER" id="PTHR30009">
    <property type="entry name" value="CYTOCHROME C-TYPE SYNTHESIS PROTEIN AND PTS TRANSMEMBRANE COMPONENT"/>
    <property type="match status" value="1"/>
</dbReference>
<keyword evidence="16" id="KW-1185">Reference proteome</keyword>
<dbReference type="GO" id="GO:0090563">
    <property type="term" value="F:protein-phosphocysteine-sugar phosphotransferase activity"/>
    <property type="evidence" value="ECO:0007669"/>
    <property type="project" value="TreeGrafter"/>
</dbReference>
<feature type="transmembrane region" description="Helical" evidence="12">
    <location>
        <begin position="385"/>
        <end position="407"/>
    </location>
</feature>
<keyword evidence="3" id="KW-1003">Cell membrane</keyword>
<feature type="domain" description="PTS EIIB type-1" evidence="13">
    <location>
        <begin position="457"/>
        <end position="534"/>
    </location>
</feature>
<dbReference type="InterPro" id="IPR003352">
    <property type="entry name" value="PTS_EIIC"/>
</dbReference>
<reference evidence="15 16" key="1">
    <citation type="submission" date="2019-08" db="EMBL/GenBank/DDBJ databases">
        <title>In-depth cultivation of the pig gut microbiome towards novel bacterial diversity and tailored functional studies.</title>
        <authorList>
            <person name="Wylensek D."/>
            <person name="Hitch T.C.A."/>
            <person name="Clavel T."/>
        </authorList>
    </citation>
    <scope>NUCLEOTIDE SEQUENCE [LARGE SCALE GENOMIC DNA]</scope>
    <source>
        <strain evidence="15 16">LKV-472-APC-3</strain>
    </source>
</reference>
<feature type="transmembrane region" description="Helical" evidence="12">
    <location>
        <begin position="202"/>
        <end position="221"/>
    </location>
</feature>
<gene>
    <name evidence="15" type="ORF">FYJ55_04890</name>
</gene>
<dbReference type="SUPFAM" id="SSF55604">
    <property type="entry name" value="Glucose permease domain IIB"/>
    <property type="match status" value="1"/>
</dbReference>
<dbReference type="NCBIfam" id="TIGR02005">
    <property type="entry name" value="PTS-IIBC-alpha"/>
    <property type="match status" value="1"/>
</dbReference>
<feature type="transmembrane region" description="Helical" evidence="12">
    <location>
        <begin position="62"/>
        <end position="79"/>
    </location>
</feature>
<feature type="transmembrane region" description="Helical" evidence="12">
    <location>
        <begin position="173"/>
        <end position="196"/>
    </location>
</feature>
<accession>A0A6N7V1S6</accession>
<dbReference type="InterPro" id="IPR013013">
    <property type="entry name" value="PTS_EIIC_1"/>
</dbReference>
<feature type="transmembrane region" description="Helical" evidence="12">
    <location>
        <begin position="309"/>
        <end position="338"/>
    </location>
</feature>
<organism evidence="15 16">
    <name type="scientific">Holdemanella porci</name>
    <dbReference type="NCBI Taxonomy" id="2652276"/>
    <lineage>
        <taxon>Bacteria</taxon>
        <taxon>Bacillati</taxon>
        <taxon>Bacillota</taxon>
        <taxon>Erysipelotrichia</taxon>
        <taxon>Erysipelotrichales</taxon>
        <taxon>Erysipelotrichaceae</taxon>
        <taxon>Holdemanella</taxon>
    </lineage>
</organism>
<feature type="domain" description="PTS EIIC type-1" evidence="14">
    <location>
        <begin position="1"/>
        <end position="419"/>
    </location>
</feature>
<dbReference type="GO" id="GO:0008982">
    <property type="term" value="F:protein-N(PI)-phosphohistidine-sugar phosphotransferase activity"/>
    <property type="evidence" value="ECO:0007669"/>
    <property type="project" value="InterPro"/>
</dbReference>
<dbReference type="GeneID" id="93158625"/>
<feature type="active site" description="Phosphocysteine intermediate; for EIIB activity" evidence="11">
    <location>
        <position position="479"/>
    </location>
</feature>
<keyword evidence="6" id="KW-0598">Phosphotransferase system</keyword>
<dbReference type="PANTHER" id="PTHR30009:SF12">
    <property type="entry name" value="PHOSPHOTRANSFERASE IIC COMPONENT GLVC"/>
    <property type="match status" value="1"/>
</dbReference>
<dbReference type="InterPro" id="IPR010975">
    <property type="entry name" value="PTS_IIBC_a_glc"/>
</dbReference>
<dbReference type="CDD" id="cd00212">
    <property type="entry name" value="PTS_IIB_glc"/>
    <property type="match status" value="1"/>
</dbReference>
<sequence>MMQKIQKFGGAMFTPVLLFAFSGIMVGLTTVLTSEVIVGSIAEATTTWYKVWWTVKEGAWTIFRQIPLLFVVSLPIGLAKKQQARACMEALLLYLTFNYFIAAILANWGTAFGVDYSIEAGNGTGLALVASIKTLDTNMVGALVVAGIVVYLHNKYFDTKLPEWLGVFKGSCFVCAIGFFVMLALAVVFCCVWPIIQTGMKSLQGFFMASGALGVWVFTFCERILIPTGLHHFVYMPFAYESIAVDGGIKAAWALNLSEYAASSKSLATLFPAGRFALYGHSKIFAAPGISLAFYATAKKNKKKEVMGLMLPVALTAVLCGITEPIEFTFLFAAPFLWPIHAVLAATLATIEYFVVGISGEFSSGLINWLALDWIPMAKNHMGQILAQIAVGLIFTALWFFIFFFCIKKFDLKTPGREDDEEEAKLMSKKDYKAAKAAEEDTSNDPTGSIEVEGGDAAKAKKFLELVGGKDNVEDVTNCATRLRLTLKDDSLLADMSAFKKAGAHGLVHKGKAVQIIVGLSVPSVREEFENLLD</sequence>
<evidence type="ECO:0000313" key="16">
    <source>
        <dbReference type="Proteomes" id="UP000434241"/>
    </source>
</evidence>